<dbReference type="GO" id="GO:0005737">
    <property type="term" value="C:cytoplasm"/>
    <property type="evidence" value="ECO:0007669"/>
    <property type="project" value="UniProtKB-SubCell"/>
</dbReference>
<protein>
    <recommendedName>
        <fullName evidence="4 13">D-alanine--D-alanine ligase</fullName>
        <ecNumber evidence="4 13">6.3.2.4</ecNumber>
    </recommendedName>
    <alternativeName>
        <fullName evidence="13">D-Ala-D-Ala ligase</fullName>
    </alternativeName>
    <alternativeName>
        <fullName evidence="13">D-alanylalanine synthetase</fullName>
    </alternativeName>
</protein>
<comment type="function">
    <text evidence="13">Cell wall formation.</text>
</comment>
<dbReference type="EC" id="6.3.2.4" evidence="4 13"/>
<evidence type="ECO:0000256" key="1">
    <source>
        <dbReference type="ARBA" id="ARBA00001936"/>
    </source>
</evidence>
<feature type="binding site" evidence="15">
    <location>
        <position position="253"/>
    </location>
    <ligand>
        <name>Mg(2+)</name>
        <dbReference type="ChEBI" id="CHEBI:18420"/>
        <label>1</label>
    </ligand>
</feature>
<accession>A0A1B9F4T8</accession>
<dbReference type="Gene3D" id="3.30.1490.20">
    <property type="entry name" value="ATP-grasp fold, A domain"/>
    <property type="match status" value="1"/>
</dbReference>
<dbReference type="InterPro" id="IPR011095">
    <property type="entry name" value="Dala_Dala_lig_C"/>
</dbReference>
<evidence type="ECO:0000256" key="10">
    <source>
        <dbReference type="ARBA" id="ARBA00022984"/>
    </source>
</evidence>
<feature type="active site" evidence="14">
    <location>
        <position position="141"/>
    </location>
</feature>
<dbReference type="UniPathway" id="UPA00219"/>
<dbReference type="GO" id="GO:0008360">
    <property type="term" value="P:regulation of cell shape"/>
    <property type="evidence" value="ECO:0007669"/>
    <property type="project" value="UniProtKB-KW"/>
</dbReference>
<keyword evidence="8 16" id="KW-0067">ATP-binding</keyword>
<evidence type="ECO:0000256" key="6">
    <source>
        <dbReference type="ARBA" id="ARBA00022598"/>
    </source>
</evidence>
<reference evidence="18 19" key="1">
    <citation type="submission" date="2016-06" db="EMBL/GenBank/DDBJ databases">
        <title>Respiratory ammonification of nitrate coupled to the oxidation of elemental sulfur in deep-sea autotrophic thermophilic bacteria.</title>
        <authorList>
            <person name="Slobodkina G.B."/>
            <person name="Mardanov A.V."/>
            <person name="Ravin N.V."/>
            <person name="Frolova A.A."/>
            <person name="Viryasiv M.B."/>
            <person name="Chernyh N.A."/>
            <person name="Bonch-Osmolovskaya E.A."/>
            <person name="Slobodkin A.I."/>
        </authorList>
    </citation>
    <scope>NUCLEOTIDE SEQUENCE [LARGE SCALE GENOMIC DNA]</scope>
    <source>
        <strain evidence="18 19">S69</strain>
    </source>
</reference>
<dbReference type="InterPro" id="IPR005905">
    <property type="entry name" value="D_ala_D_ala"/>
</dbReference>
<dbReference type="PIRSF" id="PIRSF039102">
    <property type="entry name" value="Ddl/VanB"/>
    <property type="match status" value="1"/>
</dbReference>
<comment type="subcellular location">
    <subcellularLocation>
        <location evidence="2 13">Cytoplasm</location>
    </subcellularLocation>
</comment>
<dbReference type="PANTHER" id="PTHR23132">
    <property type="entry name" value="D-ALANINE--D-ALANINE LIGASE"/>
    <property type="match status" value="1"/>
</dbReference>
<dbReference type="Pfam" id="PF01820">
    <property type="entry name" value="Dala_Dala_lig_N"/>
    <property type="match status" value="1"/>
</dbReference>
<dbReference type="SUPFAM" id="SSF52440">
    <property type="entry name" value="PreATP-grasp domain"/>
    <property type="match status" value="1"/>
</dbReference>
<comment type="pathway">
    <text evidence="13">Cell wall biogenesis; peptidoglycan biosynthesis.</text>
</comment>
<evidence type="ECO:0000256" key="8">
    <source>
        <dbReference type="ARBA" id="ARBA00022840"/>
    </source>
</evidence>
<feature type="binding site" evidence="15">
    <location>
        <position position="266"/>
    </location>
    <ligand>
        <name>Mg(2+)</name>
        <dbReference type="ChEBI" id="CHEBI:18420"/>
        <label>1</label>
    </ligand>
</feature>
<comment type="similarity">
    <text evidence="3 13">Belongs to the D-alanine--D-alanine ligase family.</text>
</comment>
<dbReference type="GO" id="GO:0005524">
    <property type="term" value="F:ATP binding"/>
    <property type="evidence" value="ECO:0007669"/>
    <property type="project" value="UniProtKB-UniRule"/>
</dbReference>
<evidence type="ECO:0000256" key="5">
    <source>
        <dbReference type="ARBA" id="ARBA00022490"/>
    </source>
</evidence>
<keyword evidence="5 13" id="KW-0963">Cytoplasm</keyword>
<dbReference type="GO" id="GO:0071555">
    <property type="term" value="P:cell wall organization"/>
    <property type="evidence" value="ECO:0007669"/>
    <property type="project" value="UniProtKB-KW"/>
</dbReference>
<evidence type="ECO:0000313" key="19">
    <source>
        <dbReference type="Proteomes" id="UP000093080"/>
    </source>
</evidence>
<evidence type="ECO:0000256" key="2">
    <source>
        <dbReference type="ARBA" id="ARBA00004496"/>
    </source>
</evidence>
<comment type="cofactor">
    <cofactor evidence="1">
        <name>Mn(2+)</name>
        <dbReference type="ChEBI" id="CHEBI:29035"/>
    </cofactor>
</comment>
<keyword evidence="6 13" id="KW-0436">Ligase</keyword>
<dbReference type="AlphaFoldDB" id="A0A1B9F4T8"/>
<gene>
    <name evidence="13" type="primary">ddl</name>
    <name evidence="18" type="ORF">DBT_1895</name>
</gene>
<name>A0A1B9F4T8_9BACT</name>
<dbReference type="STRING" id="1156395.DBT_1895"/>
<keyword evidence="19" id="KW-1185">Reference proteome</keyword>
<dbReference type="NCBIfam" id="NF002378">
    <property type="entry name" value="PRK01372.1"/>
    <property type="match status" value="1"/>
</dbReference>
<dbReference type="PROSITE" id="PS00844">
    <property type="entry name" value="DALA_DALA_LIGASE_2"/>
    <property type="match status" value="1"/>
</dbReference>
<dbReference type="InterPro" id="IPR013815">
    <property type="entry name" value="ATP_grasp_subdomain_1"/>
</dbReference>
<comment type="catalytic activity">
    <reaction evidence="12 13">
        <text>2 D-alanine + ATP = D-alanyl-D-alanine + ADP + phosphate + H(+)</text>
        <dbReference type="Rhea" id="RHEA:11224"/>
        <dbReference type="ChEBI" id="CHEBI:15378"/>
        <dbReference type="ChEBI" id="CHEBI:30616"/>
        <dbReference type="ChEBI" id="CHEBI:43474"/>
        <dbReference type="ChEBI" id="CHEBI:57416"/>
        <dbReference type="ChEBI" id="CHEBI:57822"/>
        <dbReference type="ChEBI" id="CHEBI:456216"/>
        <dbReference type="EC" id="6.3.2.4"/>
    </reaction>
</comment>
<keyword evidence="7 16" id="KW-0547">Nucleotide-binding</keyword>
<dbReference type="InterPro" id="IPR011127">
    <property type="entry name" value="Dala_Dala_lig_N"/>
</dbReference>
<evidence type="ECO:0000256" key="14">
    <source>
        <dbReference type="PIRSR" id="PIRSR039102-1"/>
    </source>
</evidence>
<dbReference type="SUPFAM" id="SSF56059">
    <property type="entry name" value="Glutathione synthetase ATP-binding domain-like"/>
    <property type="match status" value="1"/>
</dbReference>
<dbReference type="InterPro" id="IPR000291">
    <property type="entry name" value="D-Ala_lig_Van_CS"/>
</dbReference>
<dbReference type="Gene3D" id="3.30.470.20">
    <property type="entry name" value="ATP-grasp fold, B domain"/>
    <property type="match status" value="1"/>
</dbReference>
<comment type="caution">
    <text evidence="18">The sequence shown here is derived from an EMBL/GenBank/DDBJ whole genome shotgun (WGS) entry which is preliminary data.</text>
</comment>
<evidence type="ECO:0000256" key="16">
    <source>
        <dbReference type="PROSITE-ProRule" id="PRU00409"/>
    </source>
</evidence>
<dbReference type="PROSITE" id="PS50975">
    <property type="entry name" value="ATP_GRASP"/>
    <property type="match status" value="1"/>
</dbReference>
<evidence type="ECO:0000256" key="4">
    <source>
        <dbReference type="ARBA" id="ARBA00012216"/>
    </source>
</evidence>
<feature type="binding site" evidence="15">
    <location>
        <position position="266"/>
    </location>
    <ligand>
        <name>Mg(2+)</name>
        <dbReference type="ChEBI" id="CHEBI:18420"/>
        <label>2</label>
    </ligand>
</feature>
<dbReference type="PATRIC" id="fig|1156395.6.peg.1908"/>
<dbReference type="Pfam" id="PF07478">
    <property type="entry name" value="Dala_Dala_lig_C"/>
    <property type="match status" value="1"/>
</dbReference>
<evidence type="ECO:0000259" key="17">
    <source>
        <dbReference type="PROSITE" id="PS50975"/>
    </source>
</evidence>
<dbReference type="PROSITE" id="PS00843">
    <property type="entry name" value="DALA_DALA_LIGASE_1"/>
    <property type="match status" value="1"/>
</dbReference>
<evidence type="ECO:0000256" key="15">
    <source>
        <dbReference type="PIRSR" id="PIRSR039102-3"/>
    </source>
</evidence>
<dbReference type="EMBL" id="MAGO01000009">
    <property type="protein sequence ID" value="OCC14835.1"/>
    <property type="molecule type" value="Genomic_DNA"/>
</dbReference>
<evidence type="ECO:0000256" key="11">
    <source>
        <dbReference type="ARBA" id="ARBA00023316"/>
    </source>
</evidence>
<evidence type="ECO:0000256" key="3">
    <source>
        <dbReference type="ARBA" id="ARBA00010871"/>
    </source>
</evidence>
<proteinExistence type="inferred from homology"/>
<dbReference type="Gene3D" id="3.40.50.20">
    <property type="match status" value="1"/>
</dbReference>
<evidence type="ECO:0000256" key="7">
    <source>
        <dbReference type="ARBA" id="ARBA00022741"/>
    </source>
</evidence>
<dbReference type="InterPro" id="IPR016185">
    <property type="entry name" value="PreATP-grasp_dom_sf"/>
</dbReference>
<dbReference type="GO" id="GO:0009252">
    <property type="term" value="P:peptidoglycan biosynthetic process"/>
    <property type="evidence" value="ECO:0007669"/>
    <property type="project" value="UniProtKB-UniRule"/>
</dbReference>
<dbReference type="HAMAP" id="MF_00047">
    <property type="entry name" value="Dala_Dala_lig"/>
    <property type="match status" value="1"/>
</dbReference>
<feature type="active site" evidence="14">
    <location>
        <position position="9"/>
    </location>
</feature>
<evidence type="ECO:0000256" key="12">
    <source>
        <dbReference type="ARBA" id="ARBA00047614"/>
    </source>
</evidence>
<evidence type="ECO:0000313" key="18">
    <source>
        <dbReference type="EMBL" id="OCC14835.1"/>
    </source>
</evidence>
<evidence type="ECO:0000256" key="9">
    <source>
        <dbReference type="ARBA" id="ARBA00022960"/>
    </source>
</evidence>
<dbReference type="InterPro" id="IPR011761">
    <property type="entry name" value="ATP-grasp"/>
</dbReference>
<dbReference type="GO" id="GO:0046872">
    <property type="term" value="F:metal ion binding"/>
    <property type="evidence" value="ECO:0007669"/>
    <property type="project" value="UniProtKB-KW"/>
</dbReference>
<dbReference type="GO" id="GO:0008716">
    <property type="term" value="F:D-alanine-D-alanine ligase activity"/>
    <property type="evidence" value="ECO:0007669"/>
    <property type="project" value="UniProtKB-UniRule"/>
</dbReference>
<keyword evidence="9 13" id="KW-0133">Cell shape</keyword>
<keyword evidence="15" id="KW-0479">Metal-binding</keyword>
<dbReference type="NCBIfam" id="TIGR01205">
    <property type="entry name" value="D_ala_D_alaTIGR"/>
    <property type="match status" value="1"/>
</dbReference>
<comment type="cofactor">
    <cofactor evidence="15">
        <name>Mg(2+)</name>
        <dbReference type="ChEBI" id="CHEBI:18420"/>
    </cofactor>
    <cofactor evidence="15">
        <name>Mn(2+)</name>
        <dbReference type="ChEBI" id="CHEBI:29035"/>
    </cofactor>
    <text evidence="15">Binds 2 magnesium or manganese ions per subunit.</text>
</comment>
<dbReference type="PANTHER" id="PTHR23132:SF23">
    <property type="entry name" value="D-ALANINE--D-ALANINE LIGASE B"/>
    <property type="match status" value="1"/>
</dbReference>
<keyword evidence="10 13" id="KW-0573">Peptidoglycan synthesis</keyword>
<feature type="binding site" evidence="15">
    <location>
        <position position="268"/>
    </location>
    <ligand>
        <name>Mg(2+)</name>
        <dbReference type="ChEBI" id="CHEBI:18420"/>
        <label>2</label>
    </ligand>
</feature>
<organism evidence="18 19">
    <name type="scientific">Dissulfuribacter thermophilus</name>
    <dbReference type="NCBI Taxonomy" id="1156395"/>
    <lineage>
        <taxon>Bacteria</taxon>
        <taxon>Pseudomonadati</taxon>
        <taxon>Thermodesulfobacteriota</taxon>
        <taxon>Dissulfuribacteria</taxon>
        <taxon>Dissulfuribacterales</taxon>
        <taxon>Dissulfuribacteraceae</taxon>
        <taxon>Dissulfuribacter</taxon>
    </lineage>
</organism>
<keyword evidence="15" id="KW-0464">Manganese</keyword>
<dbReference type="Proteomes" id="UP000093080">
    <property type="component" value="Unassembled WGS sequence"/>
</dbReference>
<feature type="domain" description="ATP-grasp" evidence="17">
    <location>
        <begin position="96"/>
        <end position="299"/>
    </location>
</feature>
<keyword evidence="15" id="KW-0460">Magnesium</keyword>
<keyword evidence="11 13" id="KW-0961">Cell wall biogenesis/degradation</keyword>
<sequence>MIYGGKSAERDVSIAGARQVKRALLSLGYEVFEYDPLTDLKKIVEDADRLDGAFLVLHGAFGEDGRMQGFLDMLGIPYQGAGVLGSALSMDKHLSKTIYVANDIPTPQWSLIGKDFNKEGLNDLLGGLRLPLMVKPRKQGSSVGMGIANDIEGLKTIIDEAFKWDDWVILEEFIEGRELSVGVLEGYSPPVLPPVEIIPGEGYEFFDYEAKYTPGATKEVCPAPVPEEVAARAQDLALKAHRALCLKDYSRTDMILSETGELFVIETNTIPGMTETSLFPQEAKAVGLEFEALIAHLVERMLQ</sequence>
<evidence type="ECO:0000256" key="13">
    <source>
        <dbReference type="HAMAP-Rule" id="MF_00047"/>
    </source>
</evidence>
<feature type="active site" evidence="14">
    <location>
        <position position="277"/>
    </location>
</feature>